<evidence type="ECO:0000313" key="3">
    <source>
        <dbReference type="Proteomes" id="UP000230069"/>
    </source>
</evidence>
<feature type="compositionally biased region" description="Low complexity" evidence="1">
    <location>
        <begin position="74"/>
        <end position="87"/>
    </location>
</feature>
<accession>A0A2G5E0V2</accession>
<dbReference type="PANTHER" id="PTHR13343">
    <property type="entry name" value="CREG1 PROTEIN"/>
    <property type="match status" value="1"/>
</dbReference>
<name>A0A2G5E0V2_AQUCA</name>
<feature type="compositionally biased region" description="Low complexity" evidence="1">
    <location>
        <begin position="104"/>
        <end position="113"/>
    </location>
</feature>
<protein>
    <submittedName>
        <fullName evidence="2">Uncharacterized protein</fullName>
    </submittedName>
</protein>
<gene>
    <name evidence="2" type="ORF">AQUCO_01300191v1</name>
</gene>
<evidence type="ECO:0000256" key="1">
    <source>
        <dbReference type="SAM" id="MobiDB-lite"/>
    </source>
</evidence>
<dbReference type="AlphaFoldDB" id="A0A2G5E0V2"/>
<feature type="region of interest" description="Disordered" evidence="1">
    <location>
        <begin position="48"/>
        <end position="122"/>
    </location>
</feature>
<dbReference type="STRING" id="218851.A0A2G5E0V2"/>
<proteinExistence type="predicted"/>
<dbReference type="InterPro" id="IPR037119">
    <property type="entry name" value="Haem_oxidase_HugZ-like_sf"/>
</dbReference>
<feature type="compositionally biased region" description="Basic and acidic residues" evidence="1">
    <location>
        <begin position="338"/>
        <end position="350"/>
    </location>
</feature>
<dbReference type="PANTHER" id="PTHR13343:SF28">
    <property type="entry name" value="PENTATRICOPEPTIDE REPEAT (PPR) SUPERFAMILY PROTEIN"/>
    <property type="match status" value="1"/>
</dbReference>
<dbReference type="EMBL" id="KZ305030">
    <property type="protein sequence ID" value="PIA49157.1"/>
    <property type="molecule type" value="Genomic_DNA"/>
</dbReference>
<dbReference type="OrthoDB" id="1873930at2759"/>
<dbReference type="Proteomes" id="UP000230069">
    <property type="component" value="Unassembled WGS sequence"/>
</dbReference>
<evidence type="ECO:0000313" key="2">
    <source>
        <dbReference type="EMBL" id="PIA49157.1"/>
    </source>
</evidence>
<dbReference type="Gene3D" id="3.20.180.10">
    <property type="entry name" value="PNP-oxidase-like"/>
    <property type="match status" value="1"/>
</dbReference>
<dbReference type="SUPFAM" id="SSF50475">
    <property type="entry name" value="FMN-binding split barrel"/>
    <property type="match status" value="1"/>
</dbReference>
<keyword evidence="3" id="KW-1185">Reference proteome</keyword>
<feature type="region of interest" description="Disordered" evidence="1">
    <location>
        <begin position="338"/>
        <end position="372"/>
    </location>
</feature>
<sequence>MMLMESALAVRFRTTTNTKTTTATNSINFGYRPWLNYEESAPRIVHFTTRRNSNKRSTNTSSLIKNNHHRIITSSAGAGAAEQSSDSDPPPPTSHHPFEEIGKSSSSSSLSNSEDTRPSPAEMTRTIIEVNSKATLMFSGLIDDQYPDSIFWPDLPYLTDEHGNIYFEVKDNEDLLQTLTNDNNYVQVVIGLDTVEMMNDMMELGPSDIDFGFDEIMEEDSDDGDDEDDIDDDDDYENDWVEVLDGEEDDADSDGTLGDWAKLGTMRASHPMYFAKKLSEVAEDDPLIDCMDQPSPGICIQGLLQPAFIEESSVIRKHNRHSSNDDTNRVEKVSDDIKDQGINGHDHDSDSASSSQNGSIWAEEADKDENSSTGSSFYKLEMLKIQFISPHGNQIFVEVNDFQKAQPDAIAHSAPKIISRLKAGGEKFIQALKSLCWRVKGIQAEEAILIAVDSLGFDLRICSNKQVENLRIAFTSKANSEYSAERQLHDLLFPRVHQKPQKRQEAHTKEL</sequence>
<dbReference type="EMBL" id="KZ305030">
    <property type="protein sequence ID" value="PIA49158.1"/>
    <property type="molecule type" value="Genomic_DNA"/>
</dbReference>
<organism evidence="2 3">
    <name type="scientific">Aquilegia coerulea</name>
    <name type="common">Rocky mountain columbine</name>
    <dbReference type="NCBI Taxonomy" id="218851"/>
    <lineage>
        <taxon>Eukaryota</taxon>
        <taxon>Viridiplantae</taxon>
        <taxon>Streptophyta</taxon>
        <taxon>Embryophyta</taxon>
        <taxon>Tracheophyta</taxon>
        <taxon>Spermatophyta</taxon>
        <taxon>Magnoliopsida</taxon>
        <taxon>Ranunculales</taxon>
        <taxon>Ranunculaceae</taxon>
        <taxon>Thalictroideae</taxon>
        <taxon>Aquilegia</taxon>
    </lineage>
</organism>
<dbReference type="FunCoup" id="A0A2G5E0V2">
    <property type="interactions" value="1781"/>
</dbReference>
<reference evidence="2 3" key="1">
    <citation type="submission" date="2017-09" db="EMBL/GenBank/DDBJ databases">
        <title>WGS assembly of Aquilegia coerulea Goldsmith.</title>
        <authorList>
            <person name="Hodges S."/>
            <person name="Kramer E."/>
            <person name="Nordborg M."/>
            <person name="Tomkins J."/>
            <person name="Borevitz J."/>
            <person name="Derieg N."/>
            <person name="Yan J."/>
            <person name="Mihaltcheva S."/>
            <person name="Hayes R.D."/>
            <person name="Rokhsar D."/>
        </authorList>
    </citation>
    <scope>NUCLEOTIDE SEQUENCE [LARGE SCALE GENOMIC DNA]</scope>
    <source>
        <strain evidence="3">cv. Goldsmith</strain>
    </source>
</reference>